<feature type="compositionally biased region" description="Basic residues" evidence="1">
    <location>
        <begin position="66"/>
        <end position="75"/>
    </location>
</feature>
<accession>A0A8S1D8N0</accession>
<name>A0A8S1D8N0_9INSE</name>
<keyword evidence="3" id="KW-1185">Reference proteome</keyword>
<dbReference type="AlphaFoldDB" id="A0A8S1D8N0"/>
<feature type="compositionally biased region" description="Basic and acidic residues" evidence="1">
    <location>
        <begin position="49"/>
        <end position="58"/>
    </location>
</feature>
<evidence type="ECO:0000313" key="3">
    <source>
        <dbReference type="Proteomes" id="UP000494165"/>
    </source>
</evidence>
<organism evidence="2 3">
    <name type="scientific">Cloeon dipterum</name>
    <dbReference type="NCBI Taxonomy" id="197152"/>
    <lineage>
        <taxon>Eukaryota</taxon>
        <taxon>Metazoa</taxon>
        <taxon>Ecdysozoa</taxon>
        <taxon>Arthropoda</taxon>
        <taxon>Hexapoda</taxon>
        <taxon>Insecta</taxon>
        <taxon>Pterygota</taxon>
        <taxon>Palaeoptera</taxon>
        <taxon>Ephemeroptera</taxon>
        <taxon>Pisciforma</taxon>
        <taxon>Baetidae</taxon>
        <taxon>Cloeon</taxon>
    </lineage>
</organism>
<sequence>MQYIMPPTLGRTSTKAHASSNNSACREVNPPLNNSILQFCDNVRPELNKEEKQQEVPRGESSMRLLLRRGHRRRNTSSSSGGSPTSANAAHPPGDSSWENTRSCPGSLKCHRRELSQQRRGRSYACGLKRHSSDPGSLKSRSPSPAAVEASRRFHAGSPTNSVVIEVHHDESRWSLYKPSEHWDEMFDPSHAAHSNQDTMEPTFNMKQLLEAGRPRSRLRCLALVVNRSCKPISGIRSTLSPTTITTTTTTTTSSPTTQ</sequence>
<feature type="compositionally biased region" description="Polar residues" evidence="1">
    <location>
        <begin position="10"/>
        <end position="24"/>
    </location>
</feature>
<dbReference type="EMBL" id="CADEPI010000095">
    <property type="protein sequence ID" value="CAB3374239.1"/>
    <property type="molecule type" value="Genomic_DNA"/>
</dbReference>
<feature type="region of interest" description="Disordered" evidence="1">
    <location>
        <begin position="1"/>
        <end position="29"/>
    </location>
</feature>
<evidence type="ECO:0000256" key="1">
    <source>
        <dbReference type="SAM" id="MobiDB-lite"/>
    </source>
</evidence>
<gene>
    <name evidence="2" type="ORF">CLODIP_2_CD10740</name>
</gene>
<feature type="region of interest" description="Disordered" evidence="1">
    <location>
        <begin position="49"/>
        <end position="155"/>
    </location>
</feature>
<evidence type="ECO:0000313" key="2">
    <source>
        <dbReference type="EMBL" id="CAB3374239.1"/>
    </source>
</evidence>
<proteinExistence type="predicted"/>
<protein>
    <submittedName>
        <fullName evidence="2">Uncharacterized protein</fullName>
    </submittedName>
</protein>
<reference evidence="2 3" key="1">
    <citation type="submission" date="2020-04" db="EMBL/GenBank/DDBJ databases">
        <authorList>
            <person name="Alioto T."/>
            <person name="Alioto T."/>
            <person name="Gomez Garrido J."/>
        </authorList>
    </citation>
    <scope>NUCLEOTIDE SEQUENCE [LARGE SCALE GENOMIC DNA]</scope>
</reference>
<dbReference type="Proteomes" id="UP000494165">
    <property type="component" value="Unassembled WGS sequence"/>
</dbReference>
<comment type="caution">
    <text evidence="2">The sequence shown here is derived from an EMBL/GenBank/DDBJ whole genome shotgun (WGS) entry which is preliminary data.</text>
</comment>